<sequence length="564" mass="62203">MMLALGIRYLNGWAMAAADGARKEEAEWPPHPDRVFMALAAAWFETGEDPAEGAALEWLQQLVAPELDASDARRRATGSSGSQPVSYVPVNDGRVSKRAPSSTGLAKLKDAGLSLLPEHRGRQGRHFPIAVPLLPTVYLVWPAAEPGAHTESLETLAAKVANIGHSASLVQVWLTRKAIQARWVPTDGIAQRRLRIPAPGRLEYLRRRCNRDAVIGYRELQHRIGQAKGKEKKMLQAELEEYFGADEPVSLRPEPGLWQGYAERAPATAPGLPAPVFDPRLLVFSIASGRLPLNATLRFMDAMRCTLLKDIADARGAEQTDRANSQTQPSHEQSAHFDYPEWLSGHRADRSASKQPHLAFAPLPFVGAPHADGHLLGIALILPRDLDQAEAARWLKPWVRRDSDGLPPRIRVFDGRHFETEIELELRDGRPQALRPESWTAAGVGACRWASVTPIVLDRHFKGTDKWQKAAESVKTACERIGLPRPLAVELHPVSKHRGVPRANDFSSLHRKSDGGRMQHTHAFIQFAEPVVGPVAVGAGRFRGYGFCKPLNDCRRPAKEAAND</sequence>
<dbReference type="InterPro" id="IPR019089">
    <property type="entry name" value="Cas_GSU0054"/>
</dbReference>
<gene>
    <name evidence="2" type="primary">cas5u6u</name>
    <name evidence="2" type="ORF">CKO31_15700</name>
</gene>
<comment type="caution">
    <text evidence="2">The sequence shown here is derived from an EMBL/GenBank/DDBJ whole genome shotgun (WGS) entry which is preliminary data.</text>
</comment>
<protein>
    <submittedName>
        <fullName evidence="2">Type I-U CRISPR-associated protein Cas5/Cas6</fullName>
    </submittedName>
</protein>
<evidence type="ECO:0000313" key="3">
    <source>
        <dbReference type="Proteomes" id="UP000748752"/>
    </source>
</evidence>
<organism evidence="2 3">
    <name type="scientific">Thiohalocapsa halophila</name>
    <dbReference type="NCBI Taxonomy" id="69359"/>
    <lineage>
        <taxon>Bacteria</taxon>
        <taxon>Pseudomonadati</taxon>
        <taxon>Pseudomonadota</taxon>
        <taxon>Gammaproteobacteria</taxon>
        <taxon>Chromatiales</taxon>
        <taxon>Chromatiaceae</taxon>
        <taxon>Thiohalocapsa</taxon>
    </lineage>
</organism>
<dbReference type="NCBIfam" id="TIGR02165">
    <property type="entry name" value="cas5_6_GSU0054"/>
    <property type="match status" value="1"/>
</dbReference>
<dbReference type="Pfam" id="PF09609">
    <property type="entry name" value="Cas_GSU0054"/>
    <property type="match status" value="2"/>
</dbReference>
<keyword evidence="3" id="KW-1185">Reference proteome</keyword>
<reference evidence="2 3" key="1">
    <citation type="journal article" date="2020" name="Microorganisms">
        <title>Osmotic Adaptation and Compatible Solute Biosynthesis of Phototrophic Bacteria as Revealed from Genome Analyses.</title>
        <authorList>
            <person name="Imhoff J.F."/>
            <person name="Rahn T."/>
            <person name="Kunzel S."/>
            <person name="Keller A."/>
            <person name="Neulinger S.C."/>
        </authorList>
    </citation>
    <scope>NUCLEOTIDE SEQUENCE [LARGE SCALE GENOMIC DNA]</scope>
    <source>
        <strain evidence="2 3">DSM 6210</strain>
    </source>
</reference>
<dbReference type="EMBL" id="NRRV01000040">
    <property type="protein sequence ID" value="MBK1632155.1"/>
    <property type="molecule type" value="Genomic_DNA"/>
</dbReference>
<evidence type="ECO:0000256" key="1">
    <source>
        <dbReference type="SAM" id="MobiDB-lite"/>
    </source>
</evidence>
<evidence type="ECO:0000313" key="2">
    <source>
        <dbReference type="EMBL" id="MBK1632155.1"/>
    </source>
</evidence>
<dbReference type="Proteomes" id="UP000748752">
    <property type="component" value="Unassembled WGS sequence"/>
</dbReference>
<proteinExistence type="predicted"/>
<name>A0ABS1CJS2_9GAMM</name>
<feature type="region of interest" description="Disordered" evidence="1">
    <location>
        <begin position="70"/>
        <end position="102"/>
    </location>
</feature>
<accession>A0ABS1CJS2</accession>
<dbReference type="RefSeq" id="WP_200239443.1">
    <property type="nucleotide sequence ID" value="NZ_NRRV01000040.1"/>
</dbReference>